<dbReference type="InterPro" id="IPR006059">
    <property type="entry name" value="SBP"/>
</dbReference>
<dbReference type="SUPFAM" id="SSF53850">
    <property type="entry name" value="Periplasmic binding protein-like II"/>
    <property type="match status" value="1"/>
</dbReference>
<dbReference type="InterPro" id="IPR001188">
    <property type="entry name" value="Sperm_putr-bd"/>
</dbReference>
<keyword evidence="2" id="KW-0813">Transport</keyword>
<comment type="subcellular location">
    <subcellularLocation>
        <location evidence="1">Periplasm</location>
    </subcellularLocation>
</comment>
<dbReference type="GO" id="GO:0042597">
    <property type="term" value="C:periplasmic space"/>
    <property type="evidence" value="ECO:0007669"/>
    <property type="project" value="UniProtKB-SubCell"/>
</dbReference>
<proteinExistence type="predicted"/>
<organism evidence="5 6">
    <name type="scientific">Haloplanus rallus</name>
    <dbReference type="NCBI Taxonomy" id="1816183"/>
    <lineage>
        <taxon>Archaea</taxon>
        <taxon>Methanobacteriati</taxon>
        <taxon>Methanobacteriota</taxon>
        <taxon>Stenosarchaea group</taxon>
        <taxon>Halobacteria</taxon>
        <taxon>Halobacteriales</taxon>
        <taxon>Haloferacaceae</taxon>
        <taxon>Haloplanus</taxon>
    </lineage>
</organism>
<keyword evidence="3" id="KW-0732">Signal</keyword>
<dbReference type="PANTHER" id="PTHR30222:SF17">
    <property type="entry name" value="SPERMIDINE_PUTRESCINE-BINDING PERIPLASMIC PROTEIN"/>
    <property type="match status" value="1"/>
</dbReference>
<dbReference type="KEGG" id="hra:EI982_04810"/>
<evidence type="ECO:0000256" key="2">
    <source>
        <dbReference type="ARBA" id="ARBA00022448"/>
    </source>
</evidence>
<keyword evidence="4" id="KW-0574">Periplasm</keyword>
<dbReference type="Pfam" id="PF13416">
    <property type="entry name" value="SBP_bac_8"/>
    <property type="match status" value="1"/>
</dbReference>
<evidence type="ECO:0000313" key="5">
    <source>
        <dbReference type="EMBL" id="QGX94150.1"/>
    </source>
</evidence>
<name>A0A6B9FCZ1_9EURY</name>
<reference evidence="5 6" key="1">
    <citation type="submission" date="2018-12" db="EMBL/GenBank/DDBJ databases">
        <title>Complete genome sequence of Haloplanus rallus MBLA0036.</title>
        <authorList>
            <person name="Nam Y.-d."/>
            <person name="Kang J."/>
            <person name="Chung W.-H."/>
            <person name="Park Y.S."/>
        </authorList>
    </citation>
    <scope>NUCLEOTIDE SEQUENCE [LARGE SCALE GENOMIC DNA]</scope>
    <source>
        <strain evidence="5 6">MBLA0036</strain>
    </source>
</reference>
<dbReference type="RefSeq" id="WP_157688387.1">
    <property type="nucleotide sequence ID" value="NZ_CP034345.1"/>
</dbReference>
<dbReference type="AlphaFoldDB" id="A0A6B9FCZ1"/>
<dbReference type="GO" id="GO:0019808">
    <property type="term" value="F:polyamine binding"/>
    <property type="evidence" value="ECO:0007669"/>
    <property type="project" value="InterPro"/>
</dbReference>
<dbReference type="PROSITE" id="PS51318">
    <property type="entry name" value="TAT"/>
    <property type="match status" value="1"/>
</dbReference>
<dbReference type="Proteomes" id="UP000428325">
    <property type="component" value="Chromosome"/>
</dbReference>
<accession>A0A6B9FCZ1</accession>
<dbReference type="PANTHER" id="PTHR30222">
    <property type="entry name" value="SPERMIDINE/PUTRESCINE-BINDING PERIPLASMIC PROTEIN"/>
    <property type="match status" value="1"/>
</dbReference>
<dbReference type="GO" id="GO:0015846">
    <property type="term" value="P:polyamine transport"/>
    <property type="evidence" value="ECO:0007669"/>
    <property type="project" value="InterPro"/>
</dbReference>
<dbReference type="GeneID" id="99245286"/>
<sequence>MNDESTLDHAGRRSFLATAGAAATAAAAGCIGGGSGSSTPTINVITWEHYARDDVVAAVENSLDVELEITRSTSSADMFSGWQSGQDEQYDIAVPNNNYVPRFADAGLVEPAPLDELEHYADVYEKFKQFTTGQLAVDGTPYGVPIRFGFYGYGYDSRDVPDHEESWSVLFEGIDGVDLGGKIALYDNHFKAMTAAALHHGFGDAFEGDRITLSESQVRRVKETLIEQKQTLLSGYIAGDASFVKGIRKGDFHLGHSGRMNITNMWVDGHDWVNMATPTEGSMSWFEAAVVSKQSDHPELAWRIIDEYIAPGTGATLAREGHAPSVNPKTSENLSERRNELYGSIDPSRLDGMIPFKAVENEDAWRSAWEEIKAA</sequence>
<dbReference type="InterPro" id="IPR006311">
    <property type="entry name" value="TAT_signal"/>
</dbReference>
<evidence type="ECO:0000256" key="1">
    <source>
        <dbReference type="ARBA" id="ARBA00004418"/>
    </source>
</evidence>
<evidence type="ECO:0000256" key="4">
    <source>
        <dbReference type="ARBA" id="ARBA00022764"/>
    </source>
</evidence>
<dbReference type="Gene3D" id="3.40.190.10">
    <property type="entry name" value="Periplasmic binding protein-like II"/>
    <property type="match status" value="2"/>
</dbReference>
<dbReference type="PRINTS" id="PR00909">
    <property type="entry name" value="SPERMDNBNDNG"/>
</dbReference>
<gene>
    <name evidence="5" type="ORF">EI982_04810</name>
</gene>
<evidence type="ECO:0000256" key="3">
    <source>
        <dbReference type="ARBA" id="ARBA00022729"/>
    </source>
</evidence>
<protein>
    <submittedName>
        <fullName evidence="5">Extracellular solute-binding protein</fullName>
    </submittedName>
</protein>
<dbReference type="OrthoDB" id="30917at2157"/>
<keyword evidence="6" id="KW-1185">Reference proteome</keyword>
<dbReference type="EMBL" id="CP034345">
    <property type="protein sequence ID" value="QGX94150.1"/>
    <property type="molecule type" value="Genomic_DNA"/>
</dbReference>
<evidence type="ECO:0000313" key="6">
    <source>
        <dbReference type="Proteomes" id="UP000428325"/>
    </source>
</evidence>